<evidence type="ECO:0000256" key="5">
    <source>
        <dbReference type="SAM" id="Phobius"/>
    </source>
</evidence>
<feature type="transmembrane region" description="Helical" evidence="5">
    <location>
        <begin position="224"/>
        <end position="245"/>
    </location>
</feature>
<dbReference type="RefSeq" id="WP_179445909.1">
    <property type="nucleotide sequence ID" value="NZ_JACBZS010000001.1"/>
</dbReference>
<keyword evidence="2 5" id="KW-0812">Transmembrane</keyword>
<comment type="caution">
    <text evidence="7">The sequence shown here is derived from an EMBL/GenBank/DDBJ whole genome shotgun (WGS) entry which is preliminary data.</text>
</comment>
<sequence>MTLDLSPAPGAAPPARRIARHARTEALLLARNGEQLLLAAVIPAATLVGGAIAGPRLGIGLGALAPSVLALAIWSTAFTSCAIATGFDRRYQVLERLAASPLRRSGLVAGKAAAIVIIVLAQVALLAAVAALLGWRPALAPAAACSAALAVLAAVCAFVAGALILAGTLRAELTLACANLLYLAGLFAGILPVGGAGWLGAVRWLPTGALGEALRAAGAGHPDWLAVATLVAWAIVLTMIARRVFRWTS</sequence>
<evidence type="ECO:0000256" key="2">
    <source>
        <dbReference type="ARBA" id="ARBA00022692"/>
    </source>
</evidence>
<feature type="transmembrane region" description="Helical" evidence="5">
    <location>
        <begin position="63"/>
        <end position="87"/>
    </location>
</feature>
<evidence type="ECO:0000256" key="1">
    <source>
        <dbReference type="ARBA" id="ARBA00004141"/>
    </source>
</evidence>
<dbReference type="GO" id="GO:0140359">
    <property type="term" value="F:ABC-type transporter activity"/>
    <property type="evidence" value="ECO:0007669"/>
    <property type="project" value="InterPro"/>
</dbReference>
<feature type="transmembrane region" description="Helical" evidence="5">
    <location>
        <begin position="108"/>
        <end position="133"/>
    </location>
</feature>
<evidence type="ECO:0000313" key="7">
    <source>
        <dbReference type="EMBL" id="NYI72177.1"/>
    </source>
</evidence>
<organism evidence="7 8">
    <name type="scientific">Naumannella cuiyingiana</name>
    <dbReference type="NCBI Taxonomy" id="1347891"/>
    <lineage>
        <taxon>Bacteria</taxon>
        <taxon>Bacillati</taxon>
        <taxon>Actinomycetota</taxon>
        <taxon>Actinomycetes</taxon>
        <taxon>Propionibacteriales</taxon>
        <taxon>Propionibacteriaceae</taxon>
        <taxon>Naumannella</taxon>
    </lineage>
</organism>
<dbReference type="EMBL" id="JACBZS010000001">
    <property type="protein sequence ID" value="NYI72177.1"/>
    <property type="molecule type" value="Genomic_DNA"/>
</dbReference>
<feature type="transmembrane region" description="Helical" evidence="5">
    <location>
        <begin position="139"/>
        <end position="168"/>
    </location>
</feature>
<dbReference type="InterPro" id="IPR013525">
    <property type="entry name" value="ABC2_TM"/>
</dbReference>
<keyword evidence="3 5" id="KW-1133">Transmembrane helix</keyword>
<feature type="transmembrane region" description="Helical" evidence="5">
    <location>
        <begin position="180"/>
        <end position="204"/>
    </location>
</feature>
<dbReference type="PANTHER" id="PTHR43229">
    <property type="entry name" value="NODULATION PROTEIN J"/>
    <property type="match status" value="1"/>
</dbReference>
<dbReference type="Proteomes" id="UP000527616">
    <property type="component" value="Unassembled WGS sequence"/>
</dbReference>
<protein>
    <submittedName>
        <fullName evidence="7">ABC-2 type transport system permease protein</fullName>
    </submittedName>
</protein>
<dbReference type="AlphaFoldDB" id="A0A7Z0DB75"/>
<evidence type="ECO:0000313" key="8">
    <source>
        <dbReference type="Proteomes" id="UP000527616"/>
    </source>
</evidence>
<keyword evidence="8" id="KW-1185">Reference proteome</keyword>
<dbReference type="PANTHER" id="PTHR43229:SF2">
    <property type="entry name" value="NODULATION PROTEIN J"/>
    <property type="match status" value="1"/>
</dbReference>
<comment type="subcellular location">
    <subcellularLocation>
        <location evidence="1">Membrane</location>
        <topology evidence="1">Multi-pass membrane protein</topology>
    </subcellularLocation>
</comment>
<proteinExistence type="predicted"/>
<evidence type="ECO:0000256" key="3">
    <source>
        <dbReference type="ARBA" id="ARBA00022989"/>
    </source>
</evidence>
<feature type="transmembrane region" description="Helical" evidence="5">
    <location>
        <begin position="36"/>
        <end position="57"/>
    </location>
</feature>
<reference evidence="7 8" key="1">
    <citation type="submission" date="2020-07" db="EMBL/GenBank/DDBJ databases">
        <title>Sequencing the genomes of 1000 actinobacteria strains.</title>
        <authorList>
            <person name="Klenk H.-P."/>
        </authorList>
    </citation>
    <scope>NUCLEOTIDE SEQUENCE [LARGE SCALE GENOMIC DNA]</scope>
    <source>
        <strain evidence="7 8">DSM 103164</strain>
    </source>
</reference>
<evidence type="ECO:0000259" key="6">
    <source>
        <dbReference type="Pfam" id="PF01061"/>
    </source>
</evidence>
<accession>A0A7Z0DB75</accession>
<evidence type="ECO:0000256" key="4">
    <source>
        <dbReference type="ARBA" id="ARBA00023136"/>
    </source>
</evidence>
<keyword evidence="4 5" id="KW-0472">Membrane</keyword>
<name>A0A7Z0DB75_9ACTN</name>
<dbReference type="InterPro" id="IPR051784">
    <property type="entry name" value="Nod_factor_ABC_transporter"/>
</dbReference>
<gene>
    <name evidence="7" type="ORF">GGQ54_002737</name>
</gene>
<dbReference type="GO" id="GO:0016020">
    <property type="term" value="C:membrane"/>
    <property type="evidence" value="ECO:0007669"/>
    <property type="project" value="UniProtKB-SubCell"/>
</dbReference>
<feature type="domain" description="ABC-2 type transporter transmembrane" evidence="6">
    <location>
        <begin position="22"/>
        <end position="202"/>
    </location>
</feature>
<dbReference type="Pfam" id="PF01061">
    <property type="entry name" value="ABC2_membrane"/>
    <property type="match status" value="1"/>
</dbReference>